<protein>
    <submittedName>
        <fullName evidence="2">CRISPR-associated protein Cse4</fullName>
    </submittedName>
</protein>
<sequence>MTRFIQFHVLTAYPPSNPNRDDQGRPKQATVGGAPRLRLSSQSLKRAIRETSYFGTDLAGHIGTRTKRLCEELHKTLVAEGAEDPQARDAAEKVAALFGKLEKPKKDKPDEIKSTTLTFISPDEWALAEDLAAKVLAGEEVPADKELKKLVLRHADGAVDIAMFGRMLADDPAFNRDAAVQVGHAITTHRVLAEDDWFSAVDDLKTREEDMGAGHLGELGFGSGVYYLYACLNADLLIENLAGDADLAAQGAAALTRALATASPGGKRNSFAHNPRASFLRVESGTQQPRDLTGAFFHPVKDGDILAASIAALGQTADRIDAAYGPACDAHLTLNVPAGEGTLEDLANFVAGQVRG</sequence>
<organism evidence="2 3">
    <name type="scientific">Aliiroseovarius crassostreae</name>
    <dbReference type="NCBI Taxonomy" id="154981"/>
    <lineage>
        <taxon>Bacteria</taxon>
        <taxon>Pseudomonadati</taxon>
        <taxon>Pseudomonadota</taxon>
        <taxon>Alphaproteobacteria</taxon>
        <taxon>Rhodobacterales</taxon>
        <taxon>Paracoccaceae</taxon>
        <taxon>Aliiroseovarius</taxon>
    </lineage>
</organism>
<keyword evidence="3" id="KW-1185">Reference proteome</keyword>
<dbReference type="RefSeq" id="WP_055191384.1">
    <property type="nucleotide sequence ID" value="NZ_FPBS01000054.1"/>
</dbReference>
<evidence type="ECO:0000313" key="3">
    <source>
        <dbReference type="Proteomes" id="UP000050471"/>
    </source>
</evidence>
<evidence type="ECO:0000313" key="2">
    <source>
        <dbReference type="EMBL" id="KPN62648.1"/>
    </source>
</evidence>
<dbReference type="STRING" id="154981.AKJ29_00205"/>
<proteinExistence type="predicted"/>
<dbReference type="NCBIfam" id="TIGR01869">
    <property type="entry name" value="casC_Cse4"/>
    <property type="match status" value="1"/>
</dbReference>
<dbReference type="Proteomes" id="UP000050471">
    <property type="component" value="Unassembled WGS sequence"/>
</dbReference>
<feature type="region of interest" description="Disordered" evidence="1">
    <location>
        <begin position="12"/>
        <end position="35"/>
    </location>
</feature>
<comment type="caution">
    <text evidence="2">The sequence shown here is derived from an EMBL/GenBank/DDBJ whole genome shotgun (WGS) entry which is preliminary data.</text>
</comment>
<reference evidence="2 3" key="1">
    <citation type="submission" date="2015-09" db="EMBL/GenBank/DDBJ databases">
        <title>Draft genome sequence of Aliiroseovarius crassostreae CV919-312TSm, the causative agent of Roseovarius Oyster Disease (formerly Juvenile Oyster Disease).</title>
        <authorList>
            <person name="Kessner L."/>
            <person name="Spinard E."/>
            <person name="Nelson D."/>
        </authorList>
    </citation>
    <scope>NUCLEOTIDE SEQUENCE [LARGE SCALE GENOMIC DNA]</scope>
    <source>
        <strain evidence="2 3">CV919-312</strain>
    </source>
</reference>
<dbReference type="AlphaFoldDB" id="A0A0P7IUK2"/>
<dbReference type="OrthoDB" id="5291250at2"/>
<dbReference type="Pfam" id="PF09344">
    <property type="entry name" value="Cas_CT1975"/>
    <property type="match status" value="1"/>
</dbReference>
<dbReference type="InterPro" id="IPR010148">
    <property type="entry name" value="CRISPR-assoc_prot_CT1975"/>
</dbReference>
<accession>A0A0P7IUK2</accession>
<name>A0A0P7IUK2_9RHOB</name>
<dbReference type="EMBL" id="LKBA01000016">
    <property type="protein sequence ID" value="KPN62648.1"/>
    <property type="molecule type" value="Genomic_DNA"/>
</dbReference>
<gene>
    <name evidence="2" type="ORF">AKJ29_00205</name>
</gene>
<evidence type="ECO:0000256" key="1">
    <source>
        <dbReference type="SAM" id="MobiDB-lite"/>
    </source>
</evidence>